<evidence type="ECO:0000313" key="2">
    <source>
        <dbReference type="EMBL" id="OAP03761.1"/>
    </source>
</evidence>
<organism evidence="2 3">
    <name type="scientific">Arabidopsis thaliana</name>
    <name type="common">Mouse-ear cress</name>
    <dbReference type="NCBI Taxonomy" id="3702"/>
    <lineage>
        <taxon>Eukaryota</taxon>
        <taxon>Viridiplantae</taxon>
        <taxon>Streptophyta</taxon>
        <taxon>Embryophyta</taxon>
        <taxon>Tracheophyta</taxon>
        <taxon>Spermatophyta</taxon>
        <taxon>Magnoliopsida</taxon>
        <taxon>eudicotyledons</taxon>
        <taxon>Gunneridae</taxon>
        <taxon>Pentapetalae</taxon>
        <taxon>rosids</taxon>
        <taxon>malvids</taxon>
        <taxon>Brassicales</taxon>
        <taxon>Brassicaceae</taxon>
        <taxon>Camelineae</taxon>
        <taxon>Arabidopsis</taxon>
    </lineage>
</organism>
<proteinExistence type="predicted"/>
<dbReference type="Pfam" id="PF07734">
    <property type="entry name" value="FBA_1"/>
    <property type="match status" value="2"/>
</dbReference>
<sequence>MTTISDLSDDFVGDILSRVPFTSLISVRSTCKKWNALSKNQIFGRKTAARNQFLEFMILDSRVCSLRLDLQGIRNEDKEDFVDPSMKLISIPSNDDQVEISQVYHCDGLLLCIAKENSSVFVWNPYLGQTKWIRPRNTFHRYDRFALGYDNNRNHKILRFLYDEESNESSRRTHIDVYDFSSNSWRVLDVNPDCDIPFYQNGVSLKGNTYFFGQEVTQATKVTEIETCLLCFDFTTERFGPCLPLLFYPPCPSFETVTLSWVRDEKLAVLYNHYVTAEIIEIRISTKIEPNAVSWSSFLTVDMSLVNGLPDHFSMYFEAKSFFIDEEKKVVVLFDSKEIKTCRYQMAYIVGDDGYFKSVNIGEKVGDRERNGSQMKTSLLCIAEDNSGLVVWNPYLCQTKWIRPRNTFHRYDVFALGHDNNRNHKILRFLYDAKKYRTGRGRDNDVYDFSSDSWRRVLDVNPHRGELFYYSGVSLKGNSYFFGQEVTIEEEEEEVISQPRDYLLCFDFTTERFGPFLSLPFNPPSPNFDYLTLSWARDEKLAVLYNHYDTREIIEIWISTKIEPNTVSWSTFLTVDTSLINGLPDLFSTFYEPRSFFIDEEKKVAVFFYNKGTETGCYQVAYIIGDYGYFKSVKIGVISNSQWQQGILVCSSYVPSLVQLQD</sequence>
<dbReference type="InterPro" id="IPR006527">
    <property type="entry name" value="F-box-assoc_dom_typ1"/>
</dbReference>
<dbReference type="InterPro" id="IPR017451">
    <property type="entry name" value="F-box-assoc_interact_dom"/>
</dbReference>
<dbReference type="InterPro" id="IPR036047">
    <property type="entry name" value="F-box-like_dom_sf"/>
</dbReference>
<dbReference type="Pfam" id="PF00646">
    <property type="entry name" value="F-box"/>
    <property type="match status" value="1"/>
</dbReference>
<dbReference type="SMART" id="SM00256">
    <property type="entry name" value="FBOX"/>
    <property type="match status" value="1"/>
</dbReference>
<name>A0A178VDM3_ARATH</name>
<evidence type="ECO:0000313" key="3">
    <source>
        <dbReference type="Proteomes" id="UP000078284"/>
    </source>
</evidence>
<dbReference type="InterPro" id="IPR001810">
    <property type="entry name" value="F-box_dom"/>
</dbReference>
<dbReference type="Gene3D" id="1.20.1280.50">
    <property type="match status" value="1"/>
</dbReference>
<dbReference type="EMBL" id="LUHQ01000003">
    <property type="protein sequence ID" value="OAP03761.1"/>
    <property type="molecule type" value="Genomic_DNA"/>
</dbReference>
<accession>A0A178VDM3</accession>
<feature type="domain" description="F-box" evidence="1">
    <location>
        <begin position="7"/>
        <end position="47"/>
    </location>
</feature>
<protein>
    <recommendedName>
        <fullName evidence="1">F-box domain-containing protein</fullName>
    </recommendedName>
</protein>
<comment type="caution">
    <text evidence="2">The sequence shown here is derived from an EMBL/GenBank/DDBJ whole genome shotgun (WGS) entry which is preliminary data.</text>
</comment>
<dbReference type="PANTHER" id="PTHR31672:SF13">
    <property type="entry name" value="F-BOX PROTEIN CPR30-LIKE"/>
    <property type="match status" value="1"/>
</dbReference>
<dbReference type="SUPFAM" id="SSF81383">
    <property type="entry name" value="F-box domain"/>
    <property type="match status" value="1"/>
</dbReference>
<gene>
    <name evidence="2" type="ordered locus">AXX17_At3g43640</name>
</gene>
<evidence type="ECO:0000259" key="1">
    <source>
        <dbReference type="SMART" id="SM00256"/>
    </source>
</evidence>
<dbReference type="Proteomes" id="UP000078284">
    <property type="component" value="Chromosome 3"/>
</dbReference>
<reference evidence="3" key="1">
    <citation type="journal article" date="2016" name="Proc. Natl. Acad. Sci. U.S.A.">
        <title>Chromosome-level assembly of Arabidopsis thaliana Ler reveals the extent of translocation and inversion polymorphisms.</title>
        <authorList>
            <person name="Zapata L."/>
            <person name="Ding J."/>
            <person name="Willing E.M."/>
            <person name="Hartwig B."/>
            <person name="Bezdan D."/>
            <person name="Jiao W.B."/>
            <person name="Patel V."/>
            <person name="Velikkakam James G."/>
            <person name="Koornneef M."/>
            <person name="Ossowski S."/>
            <person name="Schneeberger K."/>
        </authorList>
    </citation>
    <scope>NUCLEOTIDE SEQUENCE [LARGE SCALE GENOMIC DNA]</scope>
    <source>
        <strain evidence="3">cv. Landsberg erecta</strain>
    </source>
</reference>
<dbReference type="InterPro" id="IPR011043">
    <property type="entry name" value="Gal_Oxase/kelch_b-propeller"/>
</dbReference>
<dbReference type="AlphaFoldDB" id="A0A178VDM3"/>
<dbReference type="SUPFAM" id="SSF50965">
    <property type="entry name" value="Galactose oxidase, central domain"/>
    <property type="match status" value="2"/>
</dbReference>
<dbReference type="NCBIfam" id="TIGR01640">
    <property type="entry name" value="F_box_assoc_1"/>
    <property type="match status" value="2"/>
</dbReference>
<dbReference type="ExpressionAtlas" id="A0A178VDM3">
    <property type="expression patterns" value="baseline and differential"/>
</dbReference>
<dbReference type="PANTHER" id="PTHR31672">
    <property type="entry name" value="BNACNNG10540D PROTEIN"/>
    <property type="match status" value="1"/>
</dbReference>
<dbReference type="InterPro" id="IPR050796">
    <property type="entry name" value="SCF_F-box_component"/>
</dbReference>
<dbReference type="CDD" id="cd22157">
    <property type="entry name" value="F-box_AtFBW1-like"/>
    <property type="match status" value="1"/>
</dbReference>